<dbReference type="Proteomes" id="UP001614338">
    <property type="component" value="Unassembled WGS sequence"/>
</dbReference>
<reference evidence="2 3" key="1">
    <citation type="submission" date="2024-10" db="EMBL/GenBank/DDBJ databases">
        <title>The Natural Products Discovery Center: Release of the First 8490 Sequenced Strains for Exploring Actinobacteria Biosynthetic Diversity.</title>
        <authorList>
            <person name="Kalkreuter E."/>
            <person name="Kautsar S.A."/>
            <person name="Yang D."/>
            <person name="Bader C.D."/>
            <person name="Teijaro C.N."/>
            <person name="Fluegel L."/>
            <person name="Davis C.M."/>
            <person name="Simpson J.R."/>
            <person name="Lauterbach L."/>
            <person name="Steele A.D."/>
            <person name="Gui C."/>
            <person name="Meng S."/>
            <person name="Li G."/>
            <person name="Viehrig K."/>
            <person name="Ye F."/>
            <person name="Su P."/>
            <person name="Kiefer A.F."/>
            <person name="Nichols A."/>
            <person name="Cepeda A.J."/>
            <person name="Yan W."/>
            <person name="Fan B."/>
            <person name="Jiang Y."/>
            <person name="Adhikari A."/>
            <person name="Zheng C.-J."/>
            <person name="Schuster L."/>
            <person name="Cowan T.M."/>
            <person name="Smanski M.J."/>
            <person name="Chevrette M.G."/>
            <person name="De Carvalho L.P.S."/>
            <person name="Shen B."/>
        </authorList>
    </citation>
    <scope>NUCLEOTIDE SEQUENCE [LARGE SCALE GENOMIC DNA]</scope>
    <source>
        <strain evidence="2 3">NPDC077409</strain>
    </source>
</reference>
<feature type="domain" description="Dienelactone hydrolase" evidence="1">
    <location>
        <begin position="52"/>
        <end position="262"/>
    </location>
</feature>
<dbReference type="GO" id="GO:0016787">
    <property type="term" value="F:hydrolase activity"/>
    <property type="evidence" value="ECO:0007669"/>
    <property type="project" value="UniProtKB-KW"/>
</dbReference>
<dbReference type="Gene3D" id="3.40.50.1820">
    <property type="entry name" value="alpha/beta hydrolase"/>
    <property type="match status" value="1"/>
</dbReference>
<dbReference type="InterPro" id="IPR029058">
    <property type="entry name" value="AB_hydrolase_fold"/>
</dbReference>
<dbReference type="Pfam" id="PF01738">
    <property type="entry name" value="DLH"/>
    <property type="match status" value="1"/>
</dbReference>
<dbReference type="EC" id="3.1.-.-" evidence="2"/>
<dbReference type="PANTHER" id="PTHR46623">
    <property type="entry name" value="CARBOXYMETHYLENEBUTENOLIDASE-RELATED"/>
    <property type="match status" value="1"/>
</dbReference>
<keyword evidence="3" id="KW-1185">Reference proteome</keyword>
<organism evidence="2 3">
    <name type="scientific">Vreelandella lionensis</name>
    <dbReference type="NCBI Taxonomy" id="1144478"/>
    <lineage>
        <taxon>Bacteria</taxon>
        <taxon>Pseudomonadati</taxon>
        <taxon>Pseudomonadota</taxon>
        <taxon>Gammaproteobacteria</taxon>
        <taxon>Oceanospirillales</taxon>
        <taxon>Halomonadaceae</taxon>
        <taxon>Vreelandella</taxon>
    </lineage>
</organism>
<keyword evidence="2" id="KW-0378">Hydrolase</keyword>
<dbReference type="PANTHER" id="PTHR46623:SF6">
    <property type="entry name" value="ALPHA_BETA-HYDROLASES SUPERFAMILY PROTEIN"/>
    <property type="match status" value="1"/>
</dbReference>
<accession>A0ABW8BQQ4</accession>
<dbReference type="SUPFAM" id="SSF53474">
    <property type="entry name" value="alpha/beta-Hydrolases"/>
    <property type="match status" value="1"/>
</dbReference>
<comment type="caution">
    <text evidence="2">The sequence shown here is derived from an EMBL/GenBank/DDBJ whole genome shotgun (WGS) entry which is preliminary data.</text>
</comment>
<sequence>MRFKIPTPLSVTGISTLSALTFSTLLLSTTVYGYTPSGKDITYDVNGESFEGYFVSAGEDAKGSVLIVHDWDGVDDYERQRADMLAEQGYDAFAVDLFGANNRPQSTEDKQAATRALYEDRERMRELTLAGLTQAREAGANPNTVIMGYCFGGAVALEMARSGEASDIAAYTSFHGGLDTPEGQAYPQDTPPIFIAHGGADESVSLEDVATLAGELEEAGVTYEVGIYSGAPHAFSVFGSDRYHQRADEQSWATFNQWLEEML</sequence>
<evidence type="ECO:0000313" key="2">
    <source>
        <dbReference type="EMBL" id="MFI8748582.1"/>
    </source>
</evidence>
<protein>
    <submittedName>
        <fullName evidence="2">Dienelactone hydrolase family protein</fullName>
        <ecNumber evidence="2">3.1.-.-</ecNumber>
    </submittedName>
</protein>
<name>A0ABW8BQQ4_9GAMM</name>
<dbReference type="InterPro" id="IPR051049">
    <property type="entry name" value="Dienelactone_hydrolase-like"/>
</dbReference>
<gene>
    <name evidence="2" type="ORF">ACIGG6_01045</name>
</gene>
<dbReference type="EMBL" id="JBITWC010000002">
    <property type="protein sequence ID" value="MFI8748582.1"/>
    <property type="molecule type" value="Genomic_DNA"/>
</dbReference>
<evidence type="ECO:0000313" key="3">
    <source>
        <dbReference type="Proteomes" id="UP001614338"/>
    </source>
</evidence>
<proteinExistence type="predicted"/>
<dbReference type="InterPro" id="IPR002925">
    <property type="entry name" value="Dienelactn_hydro"/>
</dbReference>
<dbReference type="RefSeq" id="WP_399841386.1">
    <property type="nucleotide sequence ID" value="NZ_JBITWC010000002.1"/>
</dbReference>
<evidence type="ECO:0000259" key="1">
    <source>
        <dbReference type="Pfam" id="PF01738"/>
    </source>
</evidence>